<gene>
    <name evidence="2" type="ORF">ACHKAR_07125</name>
</gene>
<name>A0ABW7N6H7_9BACT</name>
<dbReference type="EMBL" id="JBIPKE010000014">
    <property type="protein sequence ID" value="MFH6983203.1"/>
    <property type="molecule type" value="Genomic_DNA"/>
</dbReference>
<keyword evidence="2" id="KW-0808">Transferase</keyword>
<reference evidence="2 3" key="1">
    <citation type="journal article" date="2013" name="Int. J. Syst. Evol. Microbiol.">
        <title>Marinoscillum luteum sp. nov., isolated from marine sediment.</title>
        <authorList>
            <person name="Cha I.T."/>
            <person name="Park S.J."/>
            <person name="Kim S.J."/>
            <person name="Kim J.G."/>
            <person name="Jung M.Y."/>
            <person name="Shin K.S."/>
            <person name="Kwon K.K."/>
            <person name="Yang S.H."/>
            <person name="Seo Y.S."/>
            <person name="Rhee S.K."/>
        </authorList>
    </citation>
    <scope>NUCLEOTIDE SEQUENCE [LARGE SCALE GENOMIC DNA]</scope>
    <source>
        <strain evidence="2 3">KCTC 23939</strain>
    </source>
</reference>
<sequence>MSFDRVAWIYDQLAGLVFGSQWGQVQQAPVGNLAGKSRVLIVGGGTGLLLDALRDVEKIVFLELSEKMITRSRNRGSHLQVDYVHADFFEWETSEKFDAIVMPFFLDCFGTEKLEWAILKTRTHLTENGELHVIDFQPASWWKNSLIRVMYLFFRLFSSLEGKALLKIDGAIQNTQFRQKSQTFFCDKWIFYSVYQPNRIT</sequence>
<dbReference type="EC" id="2.1.-.-" evidence="2"/>
<dbReference type="Pfam" id="PF13649">
    <property type="entry name" value="Methyltransf_25"/>
    <property type="match status" value="1"/>
</dbReference>
<evidence type="ECO:0000313" key="2">
    <source>
        <dbReference type="EMBL" id="MFH6983203.1"/>
    </source>
</evidence>
<dbReference type="Gene3D" id="3.40.50.150">
    <property type="entry name" value="Vaccinia Virus protein VP39"/>
    <property type="match status" value="1"/>
</dbReference>
<evidence type="ECO:0000259" key="1">
    <source>
        <dbReference type="Pfam" id="PF13649"/>
    </source>
</evidence>
<dbReference type="GO" id="GO:0008168">
    <property type="term" value="F:methyltransferase activity"/>
    <property type="evidence" value="ECO:0007669"/>
    <property type="project" value="UniProtKB-KW"/>
</dbReference>
<keyword evidence="2" id="KW-0489">Methyltransferase</keyword>
<dbReference type="GO" id="GO:0032259">
    <property type="term" value="P:methylation"/>
    <property type="evidence" value="ECO:0007669"/>
    <property type="project" value="UniProtKB-KW"/>
</dbReference>
<dbReference type="RefSeq" id="WP_395416766.1">
    <property type="nucleotide sequence ID" value="NZ_JBIPKE010000014.1"/>
</dbReference>
<dbReference type="InterPro" id="IPR041698">
    <property type="entry name" value="Methyltransf_25"/>
</dbReference>
<comment type="caution">
    <text evidence="2">The sequence shown here is derived from an EMBL/GenBank/DDBJ whole genome shotgun (WGS) entry which is preliminary data.</text>
</comment>
<organism evidence="2 3">
    <name type="scientific">Marinoscillum luteum</name>
    <dbReference type="NCBI Taxonomy" id="861051"/>
    <lineage>
        <taxon>Bacteria</taxon>
        <taxon>Pseudomonadati</taxon>
        <taxon>Bacteroidota</taxon>
        <taxon>Cytophagia</taxon>
        <taxon>Cytophagales</taxon>
        <taxon>Reichenbachiellaceae</taxon>
        <taxon>Marinoscillum</taxon>
    </lineage>
</organism>
<protein>
    <submittedName>
        <fullName evidence="2">Class I SAM-dependent methyltransferase</fullName>
        <ecNumber evidence="2">2.1.-.-</ecNumber>
    </submittedName>
</protein>
<evidence type="ECO:0000313" key="3">
    <source>
        <dbReference type="Proteomes" id="UP001610063"/>
    </source>
</evidence>
<dbReference type="SUPFAM" id="SSF53335">
    <property type="entry name" value="S-adenosyl-L-methionine-dependent methyltransferases"/>
    <property type="match status" value="1"/>
</dbReference>
<dbReference type="InterPro" id="IPR029063">
    <property type="entry name" value="SAM-dependent_MTases_sf"/>
</dbReference>
<feature type="domain" description="Methyltransferase" evidence="1">
    <location>
        <begin position="39"/>
        <end position="129"/>
    </location>
</feature>
<accession>A0ABW7N6H7</accession>
<keyword evidence="3" id="KW-1185">Reference proteome</keyword>
<dbReference type="CDD" id="cd02440">
    <property type="entry name" value="AdoMet_MTases"/>
    <property type="match status" value="1"/>
</dbReference>
<proteinExistence type="predicted"/>
<dbReference type="Proteomes" id="UP001610063">
    <property type="component" value="Unassembled WGS sequence"/>
</dbReference>